<evidence type="ECO:0000313" key="1">
    <source>
        <dbReference type="EMBL" id="ARQ94985.1"/>
    </source>
</evidence>
<organism evidence="1 2">
    <name type="scientific">Bacillus phage Flapjack</name>
    <dbReference type="NCBI Taxonomy" id="1983465"/>
    <lineage>
        <taxon>Viruses</taxon>
        <taxon>Duplodnaviria</taxon>
        <taxon>Heunggongvirae</taxon>
        <taxon>Uroviricota</taxon>
        <taxon>Caudoviricetes</taxon>
        <taxon>Herelleviridae</taxon>
        <taxon>Bastillevirinae</taxon>
        <taxon>Bequatrovirus</taxon>
        <taxon>Bequatrovirus spock</taxon>
    </lineage>
</organism>
<name>A0A1X9SFT6_9CAUD</name>
<gene>
    <name evidence="1" type="ORF">FLAPJACK_71</name>
</gene>
<protein>
    <submittedName>
        <fullName evidence="1">Uncharacterized protein</fullName>
    </submittedName>
</protein>
<sequence length="54" mass="6415">MTNYEKGLLDGYRIALYNKLPRFGCEGDDTPEYKQGIRDGQVLQEIDYRKKTWK</sequence>
<evidence type="ECO:0000313" key="2">
    <source>
        <dbReference type="Proteomes" id="UP000222741"/>
    </source>
</evidence>
<dbReference type="EMBL" id="KY888882">
    <property type="protein sequence ID" value="ARQ94985.1"/>
    <property type="molecule type" value="Genomic_DNA"/>
</dbReference>
<reference evidence="2" key="1">
    <citation type="submission" date="2017-04" db="EMBL/GenBank/DDBJ databases">
        <authorList>
            <person name="Abille Z."/>
            <person name="Afsharjavan R."/>
            <person name="Alms C.E."/>
            <person name="Anil A."/>
            <person name="Azuma E.A."/>
            <person name="Boateng D."/>
            <person name="Bowden K.V."/>
            <person name="Bui Q."/>
            <person name="Callaghan K.D."/>
            <person name="Canova P.N."/>
            <person name="Carter A.-G.V."/>
            <person name="Carty B."/>
            <person name="Choudhary A."/>
            <person name="Chugh K."/>
            <person name="Clark C.B."/>
            <person name="Clark J."/>
            <person name="Cortez R."/>
            <person name="Dalwadi R.M."/>
            <person name="Daou G."/>
            <person name="Das M."/>
            <person name="Dasari S."/>
            <person name="Davis E.H."/>
            <person name="Defreitas N."/>
            <person name="Demirji J."/>
            <person name="Endres C."/>
            <person name="Fakhar S."/>
            <person name="Feeley N."/>
            <person name="Flores D.C."/>
            <person name="Fowler A.R."/>
            <person name="George T."/>
            <person name="Greis H.L."/>
            <person name="Groleau D.L."/>
            <person name="Gulati J.K."/>
            <person name="Guzman W."/>
            <person name="Hallworth A.N."/>
            <person name="Hariri A."/>
            <person name="Haya V.N."/>
            <person name="Hoffman A.K."/>
            <person name="Horne B."/>
            <person name="Howard T."/>
            <person name="Iglesia A.J."/>
            <person name="Ijezie O.D."/>
            <person name="Incognito N.A."/>
            <person name="Inen J.A."/>
            <person name="Jaiswal A."/>
            <person name="Jezek R.A."/>
            <person name="Kawa A.C."/>
            <person name="Khan F."/>
            <person name="Khin A.C."/>
            <person name="Knapo J."/>
            <person name="Kong A.S."/>
            <person name="Le B.Q."/>
            <person name="Le Q.M."/>
            <person name="Le T.-H.M."/>
            <person name="Lee M."/>
            <person name="Lockwood J.L."/>
            <person name="Loto-Rojas G.S."/>
            <person name="Mantzavinos A."/>
            <person name="Martinez D.R."/>
            <person name="Meadows A.R."/>
            <person name="Mehr S."/>
            <person name="Mellon M.N."/>
            <person name="Memon S."/>
            <person name="Miller B."/>
            <person name="Min S."/>
            <person name="Mitchell L.M."/>
            <person name="Mohamed I.R."/>
            <person name="Mohammed F.O."/>
            <person name="More S."/>
            <person name="Muntaha S."/>
            <person name="Nadeem I."/>
            <person name="Ndjeumen-Njinguet A.S."/>
            <person name="Ng P."/>
            <person name="Ngu V.E."/>
            <person name="Nguyen B.N."/>
            <person name="OHern C.T."/>
            <person name="Oboh U.S."/>
            <person name="Pagano C.W."/>
            <person name="Panakal P.R."/>
            <person name="Park D.A."/>
            <person name="Parsana D."/>
            <person name="Patel P."/>
            <person name="Patel V.S."/>
            <person name="Patwardhan V.M."/>
            <person name="Pawar S.D."/>
            <person name="Payne V.R."/>
            <person name="Petricel I.M."/>
            <person name="Phillips C."/>
            <person name="Puglisi K.M."/>
            <person name="Ramaprasad G."/>
            <person name="Raza A.S."/>
            <person name="Rivera-Oven A.G."/>
            <person name="Robins E."/>
            <person name="Roeun D.C."/>
            <person name="Rostovtseva N."/>
            <person name="Sadat M."/>
            <person name="Seas A."/>
            <person name="So E.J."/>
            <person name="Sogbesan C."/>
            <person name="Strumsky L.A."/>
            <person name="Sun J.L."/>
            <person name="Sutherland H.J."/>
            <person name="Tchakounte I."/>
            <person name="Tewell J.R."/>
            <person name="Thapa D.J."/>
            <person name="Tkach Y."/>
            <person name="Tran C.D."/>
            <person name="Tran V."/>
            <person name="Vithayathil T."/>
            <person name="Vivekanandan A."/>
            <person name="Wang S.R."/>
            <person name="White E."/>
            <person name="Yang A.L."/>
            <person name="Ye D.T."/>
            <person name="Yirenkyi M."/>
            <person name="Zarb J.S."/>
            <person name="Zhang S."/>
            <person name="Zhou M.T."/>
            <person name="Cao A."/>
            <person name="Nguyen K.M."/>
            <person name="Patel K."/>
            <person name="Patel P."/>
            <person name="Pennington E."/>
            <person name="Sendze O."/>
            <person name="Zahangir S."/>
            <person name="Correa-Mendez M."/>
            <person name="Fabian M.F."/>
            <person name="Liu S."/>
            <person name="Jethmalani Y."/>
            <person name="Nunn R."/>
            <person name="Prakash A."/>
            <person name="Louise T."/>
            <person name="Russell D.A."/>
            <person name="Hatfull G.F."/>
            <person name="Erill I."/>
            <person name="Caruso S.M."/>
        </authorList>
    </citation>
    <scope>NUCLEOTIDE SEQUENCE [LARGE SCALE GENOMIC DNA]</scope>
</reference>
<dbReference type="Proteomes" id="UP000222741">
    <property type="component" value="Segment"/>
</dbReference>
<accession>A0A1X9SFT6</accession>
<proteinExistence type="predicted"/>